<accession>A0A6N2MGK8</accession>
<name>A0A6N2MGK8_SALVM</name>
<sequence>MQKRRWNEVGLMRKVLSCAICTIAMMSLLSVHLHKFPHHSKLSDPYRLPNPQIEIRDKILGKEQEQRWTREFIPPNVSLGPLSSQQPVTNRDYMPCTQPTPNYTVERLSFSAYKWWAQPDASWDM</sequence>
<protein>
    <submittedName>
        <fullName evidence="1">Uncharacterized protein</fullName>
    </submittedName>
</protein>
<dbReference type="AlphaFoldDB" id="A0A6N2MGK8"/>
<evidence type="ECO:0000313" key="1">
    <source>
        <dbReference type="EMBL" id="VFU53408.1"/>
    </source>
</evidence>
<organism evidence="1">
    <name type="scientific">Salix viminalis</name>
    <name type="common">Common osier</name>
    <name type="synonym">Basket willow</name>
    <dbReference type="NCBI Taxonomy" id="40686"/>
    <lineage>
        <taxon>Eukaryota</taxon>
        <taxon>Viridiplantae</taxon>
        <taxon>Streptophyta</taxon>
        <taxon>Embryophyta</taxon>
        <taxon>Tracheophyta</taxon>
        <taxon>Spermatophyta</taxon>
        <taxon>Magnoliopsida</taxon>
        <taxon>eudicotyledons</taxon>
        <taxon>Gunneridae</taxon>
        <taxon>Pentapetalae</taxon>
        <taxon>rosids</taxon>
        <taxon>fabids</taxon>
        <taxon>Malpighiales</taxon>
        <taxon>Salicaceae</taxon>
        <taxon>Saliceae</taxon>
        <taxon>Salix</taxon>
    </lineage>
</organism>
<proteinExistence type="predicted"/>
<gene>
    <name evidence="1" type="ORF">SVIM_LOCUS370868</name>
</gene>
<reference evidence="1" key="1">
    <citation type="submission" date="2019-03" db="EMBL/GenBank/DDBJ databases">
        <authorList>
            <person name="Mank J."/>
            <person name="Almeida P."/>
        </authorList>
    </citation>
    <scope>NUCLEOTIDE SEQUENCE</scope>
    <source>
        <strain evidence="1">78183</strain>
    </source>
</reference>
<dbReference type="EMBL" id="CAADRP010001818">
    <property type="protein sequence ID" value="VFU53408.1"/>
    <property type="molecule type" value="Genomic_DNA"/>
</dbReference>